<evidence type="ECO:0008006" key="3">
    <source>
        <dbReference type="Google" id="ProtNLM"/>
    </source>
</evidence>
<evidence type="ECO:0000313" key="1">
    <source>
        <dbReference type="EMBL" id="TVX93887.1"/>
    </source>
</evidence>
<accession>A0A559J1Z0</accession>
<dbReference type="RefSeq" id="WP_144990809.1">
    <property type="nucleotide sequence ID" value="NZ_VNJK01000001.1"/>
</dbReference>
<sequence>MSSRHDCYPQVKPIVCPPIKHINNCYQPQVVPVIHPVEIINKVHTVPIPKHIWTYNETTVGGATLPPGPGFPGNGGFPGPGPGVGGIGTGCNPNPCCGFRRKRR</sequence>
<dbReference type="Proteomes" id="UP000318102">
    <property type="component" value="Unassembled WGS sequence"/>
</dbReference>
<evidence type="ECO:0000313" key="2">
    <source>
        <dbReference type="Proteomes" id="UP000318102"/>
    </source>
</evidence>
<dbReference type="OrthoDB" id="2679273at2"/>
<dbReference type="AlphaFoldDB" id="A0A559J1Z0"/>
<gene>
    <name evidence="1" type="ORF">FPZ44_12980</name>
</gene>
<dbReference type="EMBL" id="VNJK01000001">
    <property type="protein sequence ID" value="TVX93887.1"/>
    <property type="molecule type" value="Genomic_DNA"/>
</dbReference>
<comment type="caution">
    <text evidence="1">The sequence shown here is derived from an EMBL/GenBank/DDBJ whole genome shotgun (WGS) entry which is preliminary data.</text>
</comment>
<protein>
    <recommendedName>
        <fullName evidence="3">Spore coat protein D</fullName>
    </recommendedName>
</protein>
<reference evidence="1 2" key="1">
    <citation type="submission" date="2019-07" db="EMBL/GenBank/DDBJ databases">
        <authorList>
            <person name="Kim J."/>
        </authorList>
    </citation>
    <scope>NUCLEOTIDE SEQUENCE [LARGE SCALE GENOMIC DNA]</scope>
    <source>
        <strain evidence="1 2">N4</strain>
    </source>
</reference>
<proteinExistence type="predicted"/>
<name>A0A559J1Z0_9BACL</name>
<keyword evidence="2" id="KW-1185">Reference proteome</keyword>
<organism evidence="1 2">
    <name type="scientific">Paenibacillus agilis</name>
    <dbReference type="NCBI Taxonomy" id="3020863"/>
    <lineage>
        <taxon>Bacteria</taxon>
        <taxon>Bacillati</taxon>
        <taxon>Bacillota</taxon>
        <taxon>Bacilli</taxon>
        <taxon>Bacillales</taxon>
        <taxon>Paenibacillaceae</taxon>
        <taxon>Paenibacillus</taxon>
    </lineage>
</organism>